<feature type="transmembrane region" description="Helical" evidence="11">
    <location>
        <begin position="449"/>
        <end position="470"/>
    </location>
</feature>
<evidence type="ECO:0000256" key="3">
    <source>
        <dbReference type="ARBA" id="ARBA00022574"/>
    </source>
</evidence>
<dbReference type="PANTHER" id="PTHR46378:SF1">
    <property type="entry name" value="STEROL REGULATORY ELEMENT-BINDING PROTEIN CLEAVAGE-ACTIVATING PROTEIN"/>
    <property type="match status" value="1"/>
</dbReference>
<dbReference type="GO" id="GO:0032933">
    <property type="term" value="P:SREBP signaling pathway"/>
    <property type="evidence" value="ECO:0007669"/>
    <property type="project" value="InterPro"/>
</dbReference>
<dbReference type="GO" id="GO:0000139">
    <property type="term" value="C:Golgi membrane"/>
    <property type="evidence" value="ECO:0007669"/>
    <property type="project" value="UniProtKB-SubCell"/>
</dbReference>
<feature type="transmembrane region" description="Helical" evidence="11">
    <location>
        <begin position="515"/>
        <end position="542"/>
    </location>
</feature>
<evidence type="ECO:0000256" key="7">
    <source>
        <dbReference type="ARBA" id="ARBA00022989"/>
    </source>
</evidence>
<protein>
    <recommendedName>
        <fullName evidence="12">SSD domain-containing protein</fullName>
    </recommendedName>
</protein>
<dbReference type="InterPro" id="IPR000731">
    <property type="entry name" value="SSD"/>
</dbReference>
<dbReference type="InterPro" id="IPR036322">
    <property type="entry name" value="WD40_repeat_dom_sf"/>
</dbReference>
<comment type="subcellular location">
    <subcellularLocation>
        <location evidence="1">Endoplasmic reticulum membrane</location>
    </subcellularLocation>
    <subcellularLocation>
        <location evidence="2">Golgi apparatus membrane</location>
        <topology evidence="2">Multi-pass membrane protein</topology>
    </subcellularLocation>
</comment>
<keyword evidence="9 11" id="KW-0472">Membrane</keyword>
<feature type="transmembrane region" description="Helical" evidence="11">
    <location>
        <begin position="424"/>
        <end position="443"/>
    </location>
</feature>
<dbReference type="AlphaFoldDB" id="A0AAF0F7F1"/>
<reference evidence="13" key="1">
    <citation type="submission" date="2023-02" db="EMBL/GenBank/DDBJ databases">
        <title>Mating type loci evolution in Malassezia.</title>
        <authorList>
            <person name="Coelho M.A."/>
        </authorList>
    </citation>
    <scope>NUCLEOTIDE SEQUENCE</scope>
    <source>
        <strain evidence="13">CBS 14136</strain>
    </source>
</reference>
<keyword evidence="8" id="KW-0333">Golgi apparatus</keyword>
<dbReference type="GO" id="GO:0005789">
    <property type="term" value="C:endoplasmic reticulum membrane"/>
    <property type="evidence" value="ECO:0007669"/>
    <property type="project" value="UniProtKB-SubCell"/>
</dbReference>
<sequence>MLHRRRHRDALVGSSNVLELSEWGQRGNANTQRRSSLSPWVAAWQRFYTLLFRWQQTANVFLTRAFAQHGRSISRHQTRTLLLCNLVIASLVYPAVVMYLLTTSEDSPALSPLCHERHRIPVNQTASCVVGARTPTNIWDVARKSLGDIMGESRVQRTDDLYVVHDLRLLWDETPNLEVVPESPNTQNIATARMEQLVITTDAVRTGDGSPYGMLEPSTLLAAHNMQRAIEKRMYENDMQCIRMNERCLVLSPLSFWPQADDVYNDWHPAKSYTGNPTRAIVTPPTGPSLGNSSVPLLYSTTLASRWPYLPIFSRAEFLVMTFFLSDDPEVHEKWMQLVQDVAQEQNAAATSADSVGRGETILRVCMQVLTQFKPQHLTARPTLNVSVVAGGYMMLLLFIFRGLVQMRRLHSRFGIAFTGSVQLLLDLIMSLSVCALLGIRLTAVPWSILPFIIVVVGSESMLFMIRTITNTPLTLTVHARIAYGLSQVFGPITLTALSDIVLLVLLASTVRIPAVLQFCSFAICTLIVDYFMQMTFFVTVLSIDMQRLELAEVLFQAPNEPGTPVPEQKSTAFFDEPYRPRSAISYVLRGLGLLWHTRSARSLQMSFLATTVLTPVLYFASSDRVSQFLAWLLSKPLPEDPNGLNTLTQALKENVYGPFWTSINPQHAPLVRILVEPWTLISLPQAYLPQDIHHQPGPWLERLFFHRQGATLFLIFLFVVFPISGTLLIMSFVLKYLRKDADLLEVQQEKSDGTDAGLSALLPRRKSEHTEKFCVNVEVQTEAMHLAPIYLVASYEDWVASVDICNSLRVVSEDYVKIQPLAAVRKTAHAQPDGSRILCLDLHRVSQSSMYVCIGQDSGRVSVISVPTWELVWDVTQGPDEHLTAVQQVFWAHGVMITMHHDGYYIAWPDLNRLEANTEEVSEGYAISTPASRSILWTSLAITGDANVYGSVSTQKDISVVRFVQNNSAAVTGDGKVGVSKEIIAEVHAPDVCRCALLLPTEVDDVPESLAGISPSKIKHLSPPKSNTSTHRTWWLIAGDQNGALHLWLNMESTPTASLVLKNSGGDGAIRTIQRVAGTSTAPLLLITTANWIWFVAVNALAPHLVLLNSLKNDRGVADIMPSPSNQPMWVLGVRRVQQSRPISETARWELWRMRLPTIENSASSSAFPVLEPLALPLEQLVVSSLDARLADASAEPPSRRPLLSARLQQMKRVERSPAEWVVPFGSCLVNITSS</sequence>
<feature type="transmembrane region" description="Helical" evidence="11">
    <location>
        <begin position="482"/>
        <end position="509"/>
    </location>
</feature>
<keyword evidence="14" id="KW-1185">Reference proteome</keyword>
<proteinExistence type="predicted"/>
<feature type="transmembrane region" description="Helical" evidence="11">
    <location>
        <begin position="384"/>
        <end position="404"/>
    </location>
</feature>
<evidence type="ECO:0000256" key="4">
    <source>
        <dbReference type="ARBA" id="ARBA00022692"/>
    </source>
</evidence>
<dbReference type="PANTHER" id="PTHR46378">
    <property type="entry name" value="STEROL REGULATORY ELEMENT-BINDING PROTEIN CLEAVAGE-ACTIVATING PROTEIN"/>
    <property type="match status" value="1"/>
</dbReference>
<evidence type="ECO:0000256" key="1">
    <source>
        <dbReference type="ARBA" id="ARBA00004586"/>
    </source>
</evidence>
<keyword evidence="10" id="KW-0325">Glycoprotein</keyword>
<dbReference type="GO" id="GO:0032936">
    <property type="term" value="C:SREBP-SCAP complex"/>
    <property type="evidence" value="ECO:0007669"/>
    <property type="project" value="TreeGrafter"/>
</dbReference>
<accession>A0AAF0F7F1</accession>
<name>A0AAF0F7F1_9BASI</name>
<gene>
    <name evidence="13" type="ORF">MPSI1_002444</name>
</gene>
<dbReference type="GO" id="GO:0045540">
    <property type="term" value="P:regulation of cholesterol biosynthetic process"/>
    <property type="evidence" value="ECO:0007669"/>
    <property type="project" value="TreeGrafter"/>
</dbReference>
<dbReference type="EMBL" id="CP118377">
    <property type="protein sequence ID" value="WFD43780.1"/>
    <property type="molecule type" value="Genomic_DNA"/>
</dbReference>
<evidence type="ECO:0000313" key="13">
    <source>
        <dbReference type="EMBL" id="WFD43780.1"/>
    </source>
</evidence>
<dbReference type="Proteomes" id="UP001214628">
    <property type="component" value="Chromosome 3"/>
</dbReference>
<evidence type="ECO:0000313" key="14">
    <source>
        <dbReference type="Proteomes" id="UP001214628"/>
    </source>
</evidence>
<keyword evidence="5" id="KW-0677">Repeat</keyword>
<dbReference type="PROSITE" id="PS50156">
    <property type="entry name" value="SSD"/>
    <property type="match status" value="1"/>
</dbReference>
<feature type="transmembrane region" description="Helical" evidence="11">
    <location>
        <begin position="81"/>
        <end position="101"/>
    </location>
</feature>
<feature type="domain" description="SSD" evidence="12">
    <location>
        <begin position="385"/>
        <end position="544"/>
    </location>
</feature>
<keyword evidence="4 11" id="KW-0812">Transmembrane</keyword>
<dbReference type="SUPFAM" id="SSF50978">
    <property type="entry name" value="WD40 repeat-like"/>
    <property type="match status" value="1"/>
</dbReference>
<dbReference type="Pfam" id="PF12349">
    <property type="entry name" value="Sterol-sensing"/>
    <property type="match status" value="1"/>
</dbReference>
<dbReference type="GO" id="GO:0032934">
    <property type="term" value="F:sterol binding"/>
    <property type="evidence" value="ECO:0007669"/>
    <property type="project" value="InterPro"/>
</dbReference>
<evidence type="ECO:0000256" key="10">
    <source>
        <dbReference type="ARBA" id="ARBA00023180"/>
    </source>
</evidence>
<evidence type="ECO:0000256" key="5">
    <source>
        <dbReference type="ARBA" id="ARBA00022737"/>
    </source>
</evidence>
<dbReference type="InterPro" id="IPR030225">
    <property type="entry name" value="SCAP"/>
</dbReference>
<dbReference type="SUPFAM" id="SSF82866">
    <property type="entry name" value="Multidrug efflux transporter AcrB transmembrane domain"/>
    <property type="match status" value="1"/>
</dbReference>
<keyword evidence="3" id="KW-0853">WD repeat</keyword>
<evidence type="ECO:0000256" key="8">
    <source>
        <dbReference type="ARBA" id="ARBA00023034"/>
    </source>
</evidence>
<keyword evidence="6" id="KW-0256">Endoplasmic reticulum</keyword>
<evidence type="ECO:0000259" key="12">
    <source>
        <dbReference type="PROSITE" id="PS50156"/>
    </source>
</evidence>
<feature type="transmembrane region" description="Helical" evidence="11">
    <location>
        <begin position="713"/>
        <end position="735"/>
    </location>
</feature>
<evidence type="ECO:0000256" key="6">
    <source>
        <dbReference type="ARBA" id="ARBA00022824"/>
    </source>
</evidence>
<dbReference type="InterPro" id="IPR053958">
    <property type="entry name" value="HMGCR/SNAP/NPC1-like_SSD"/>
</dbReference>
<keyword evidence="7 11" id="KW-1133">Transmembrane helix</keyword>
<evidence type="ECO:0000256" key="11">
    <source>
        <dbReference type="SAM" id="Phobius"/>
    </source>
</evidence>
<organism evidence="13 14">
    <name type="scientific">Malassezia psittaci</name>
    <dbReference type="NCBI Taxonomy" id="1821823"/>
    <lineage>
        <taxon>Eukaryota</taxon>
        <taxon>Fungi</taxon>
        <taxon>Dikarya</taxon>
        <taxon>Basidiomycota</taxon>
        <taxon>Ustilaginomycotina</taxon>
        <taxon>Malasseziomycetes</taxon>
        <taxon>Malasseziales</taxon>
        <taxon>Malasseziaceae</taxon>
        <taxon>Malassezia</taxon>
    </lineage>
</organism>
<evidence type="ECO:0000256" key="2">
    <source>
        <dbReference type="ARBA" id="ARBA00004653"/>
    </source>
</evidence>
<evidence type="ECO:0000256" key="9">
    <source>
        <dbReference type="ARBA" id="ARBA00023136"/>
    </source>
</evidence>